<evidence type="ECO:0000313" key="1">
    <source>
        <dbReference type="EMBL" id="KAK9234759.1"/>
    </source>
</evidence>
<gene>
    <name evidence="1" type="ORF">V1525DRAFT_325233</name>
</gene>
<name>A0ACC3STP4_LIPKO</name>
<accession>A0ACC3STP4</accession>
<sequence length="208" mass="24199">MTAPARKKPNICPTHFYLDLTEMLENSDPEHIKESVNQVLQLNQNLHPAARSVIESIQRALALADVEVMQSLQASRLSLREARTQLGIDFELDDPDYRWSPKDDQKQPEWACMKRINDPLATTIQNIRRSKYMREFEPESMVRTLFDVLVCDRLELLDDRFAARHLKVVSEVQSEVPTKHHKKICGRADRTLGYMDEKDRLQEMLVVV</sequence>
<dbReference type="Proteomes" id="UP001433508">
    <property type="component" value="Unassembled WGS sequence"/>
</dbReference>
<protein>
    <submittedName>
        <fullName evidence="1">Uncharacterized protein</fullName>
    </submittedName>
</protein>
<feature type="non-terminal residue" evidence="1">
    <location>
        <position position="208"/>
    </location>
</feature>
<comment type="caution">
    <text evidence="1">The sequence shown here is derived from an EMBL/GenBank/DDBJ whole genome shotgun (WGS) entry which is preliminary data.</text>
</comment>
<organism evidence="1 2">
    <name type="scientific">Lipomyces kononenkoae</name>
    <name type="common">Yeast</name>
    <dbReference type="NCBI Taxonomy" id="34357"/>
    <lineage>
        <taxon>Eukaryota</taxon>
        <taxon>Fungi</taxon>
        <taxon>Dikarya</taxon>
        <taxon>Ascomycota</taxon>
        <taxon>Saccharomycotina</taxon>
        <taxon>Lipomycetes</taxon>
        <taxon>Lipomycetales</taxon>
        <taxon>Lipomycetaceae</taxon>
        <taxon>Lipomyces</taxon>
    </lineage>
</organism>
<proteinExistence type="predicted"/>
<evidence type="ECO:0000313" key="2">
    <source>
        <dbReference type="Proteomes" id="UP001433508"/>
    </source>
</evidence>
<dbReference type="EMBL" id="MU971450">
    <property type="protein sequence ID" value="KAK9234759.1"/>
    <property type="molecule type" value="Genomic_DNA"/>
</dbReference>
<keyword evidence="2" id="KW-1185">Reference proteome</keyword>
<reference evidence="2" key="1">
    <citation type="journal article" date="2024" name="Front. Bioeng. Biotechnol.">
        <title>Genome-scale model development and genomic sequencing of the oleaginous clade Lipomyces.</title>
        <authorList>
            <person name="Czajka J.J."/>
            <person name="Han Y."/>
            <person name="Kim J."/>
            <person name="Mondo S.J."/>
            <person name="Hofstad B.A."/>
            <person name="Robles A."/>
            <person name="Haridas S."/>
            <person name="Riley R."/>
            <person name="LaButti K."/>
            <person name="Pangilinan J."/>
            <person name="Andreopoulos W."/>
            <person name="Lipzen A."/>
            <person name="Yan J."/>
            <person name="Wang M."/>
            <person name="Ng V."/>
            <person name="Grigoriev I.V."/>
            <person name="Spatafora J.W."/>
            <person name="Magnuson J.K."/>
            <person name="Baker S.E."/>
            <person name="Pomraning K.R."/>
        </authorList>
    </citation>
    <scope>NUCLEOTIDE SEQUENCE [LARGE SCALE GENOMIC DNA]</scope>
    <source>
        <strain evidence="2">CBS 7786</strain>
    </source>
</reference>